<reference evidence="1" key="2">
    <citation type="submission" date="2018-05" db="EMBL/GenBank/DDBJ databases">
        <title>OmerRS3 (Oryza meridionalis Reference Sequence Version 3).</title>
        <authorList>
            <person name="Zhang J."/>
            <person name="Kudrna D."/>
            <person name="Lee S."/>
            <person name="Talag J."/>
            <person name="Welchert J."/>
            <person name="Wing R.A."/>
        </authorList>
    </citation>
    <scope>NUCLEOTIDE SEQUENCE [LARGE SCALE GENOMIC DNA]</scope>
    <source>
        <strain evidence="1">cv. OR44</strain>
    </source>
</reference>
<protein>
    <submittedName>
        <fullName evidence="1">Uncharacterized protein</fullName>
    </submittedName>
</protein>
<organism evidence="1">
    <name type="scientific">Oryza meridionalis</name>
    <dbReference type="NCBI Taxonomy" id="40149"/>
    <lineage>
        <taxon>Eukaryota</taxon>
        <taxon>Viridiplantae</taxon>
        <taxon>Streptophyta</taxon>
        <taxon>Embryophyta</taxon>
        <taxon>Tracheophyta</taxon>
        <taxon>Spermatophyta</taxon>
        <taxon>Magnoliopsida</taxon>
        <taxon>Liliopsida</taxon>
        <taxon>Poales</taxon>
        <taxon>Poaceae</taxon>
        <taxon>BOP clade</taxon>
        <taxon>Oryzoideae</taxon>
        <taxon>Oryzeae</taxon>
        <taxon>Oryzinae</taxon>
        <taxon>Oryza</taxon>
    </lineage>
</organism>
<proteinExistence type="predicted"/>
<reference evidence="1" key="1">
    <citation type="submission" date="2015-04" db="UniProtKB">
        <authorList>
            <consortium name="EnsemblPlants"/>
        </authorList>
    </citation>
    <scope>IDENTIFICATION</scope>
</reference>
<dbReference type="EnsemblPlants" id="OMERI06G01140.1">
    <property type="protein sequence ID" value="OMERI06G01140.1"/>
    <property type="gene ID" value="OMERI06G01140"/>
</dbReference>
<dbReference type="HOGENOM" id="CLU_2626110_0_0_1"/>
<name>A0A0E0DVW7_9ORYZ</name>
<accession>A0A0E0DVW7</accession>
<sequence length="78" mass="8362">MESAMAWTIRVKTASCAVGGGDDDMASAGTESNVERDINQNNGTADPLFPYICEQLLPNRITSFPALKGQETSVWLGL</sequence>
<evidence type="ECO:0000313" key="1">
    <source>
        <dbReference type="EnsemblPlants" id="OMERI06G01140.1"/>
    </source>
</evidence>
<evidence type="ECO:0000313" key="2">
    <source>
        <dbReference type="Proteomes" id="UP000008021"/>
    </source>
</evidence>
<dbReference type="Proteomes" id="UP000008021">
    <property type="component" value="Chromosome 6"/>
</dbReference>
<dbReference type="AlphaFoldDB" id="A0A0E0DVW7"/>
<dbReference type="Gramene" id="OMERI06G01140.1">
    <property type="protein sequence ID" value="OMERI06G01140.1"/>
    <property type="gene ID" value="OMERI06G01140"/>
</dbReference>
<keyword evidence="2" id="KW-1185">Reference proteome</keyword>